<dbReference type="InterPro" id="IPR003737">
    <property type="entry name" value="GlcNAc_PI_deacetylase-related"/>
</dbReference>
<accession>A0A4R2K5W1</accession>
<evidence type="ECO:0000313" key="2">
    <source>
        <dbReference type="EMBL" id="TCO65188.1"/>
    </source>
</evidence>
<dbReference type="SUPFAM" id="SSF102588">
    <property type="entry name" value="LmbE-like"/>
    <property type="match status" value="1"/>
</dbReference>
<dbReference type="InterPro" id="IPR024078">
    <property type="entry name" value="LmbE-like_dom_sf"/>
</dbReference>
<dbReference type="Proteomes" id="UP000295680">
    <property type="component" value="Unassembled WGS sequence"/>
</dbReference>
<comment type="caution">
    <text evidence="2">The sequence shown here is derived from an EMBL/GenBank/DDBJ whole genome shotgun (WGS) entry which is preliminary data.</text>
</comment>
<dbReference type="AlphaFoldDB" id="A0A4R2K5W1"/>
<organism evidence="2 3">
    <name type="scientific">Actinocrispum wychmicini</name>
    <dbReference type="NCBI Taxonomy" id="1213861"/>
    <lineage>
        <taxon>Bacteria</taxon>
        <taxon>Bacillati</taxon>
        <taxon>Actinomycetota</taxon>
        <taxon>Actinomycetes</taxon>
        <taxon>Pseudonocardiales</taxon>
        <taxon>Pseudonocardiaceae</taxon>
        <taxon>Actinocrispum</taxon>
    </lineage>
</organism>
<evidence type="ECO:0000256" key="1">
    <source>
        <dbReference type="ARBA" id="ARBA00022833"/>
    </source>
</evidence>
<dbReference type="PANTHER" id="PTHR12993:SF23">
    <property type="entry name" value="N-ACETYLGLUCOSAMINYLPHOSPHATIDYLINOSITOL DEACETYLASE"/>
    <property type="match status" value="1"/>
</dbReference>
<reference evidence="2 3" key="1">
    <citation type="submission" date="2019-03" db="EMBL/GenBank/DDBJ databases">
        <title>Genomic Encyclopedia of Type Strains, Phase IV (KMG-IV): sequencing the most valuable type-strain genomes for metagenomic binning, comparative biology and taxonomic classification.</title>
        <authorList>
            <person name="Goeker M."/>
        </authorList>
    </citation>
    <scope>NUCLEOTIDE SEQUENCE [LARGE SCALE GENOMIC DNA]</scope>
    <source>
        <strain evidence="2 3">DSM 45934</strain>
    </source>
</reference>
<dbReference type="PANTHER" id="PTHR12993">
    <property type="entry name" value="N-ACETYLGLUCOSAMINYL-PHOSPHATIDYLINOSITOL DE-N-ACETYLASE-RELATED"/>
    <property type="match status" value="1"/>
</dbReference>
<dbReference type="RefSeq" id="WP_165960211.1">
    <property type="nucleotide sequence ID" value="NZ_SLWS01000001.1"/>
</dbReference>
<gene>
    <name evidence="2" type="ORF">EV192_101976</name>
</gene>
<proteinExistence type="predicted"/>
<keyword evidence="1" id="KW-0862">Zinc</keyword>
<name>A0A4R2K5W1_9PSEU</name>
<sequence length="570" mass="61304">MPLRPLSSPRGRKVRHWLVLVITATMAVVLLLCSSSPVARPLTIAKDVQYVQVIAHADDDLIFMNPDLAAGIRAGTPTTGIYLTGGETDKPDPQAYTARRQAGTRAAYARMAGVPDEWISQRLDIDPKHSVEHYVLRSKPYLQVIFVNLPENNDPRATGGKEALVRLWNDTRDELRVGTLIPDGGVVHQQYFYTHDDLVRLLVELFTRLRPTVVRTQDPNPDTRLLLDVPRFHDHPDHVMAARFTEEATRLYRGPQFVSVNYRDYGVTDVPPNLSAADRQDKIGIFGAYVPHDSDSSLGNPYAPWLARMYQRFPLGSTWAGDGQAYVVFDGRLYRCVPGSDWVALPWADGPVTQAVSVAGGWVVAKRTTDNAIVALVDGKWQNLGNPGQYTAGVPGQVGSPVTNGKAVYVKNGLGGLSVWRPGRGWTDIGGTDLQDGLAVAGDDVYGSTRDKVLRWHGDRLDTGFRSLPPGGPPAAAMTPGGPLVAYRTAAGDIAAGLQVLPGLAGSGNPALVVSGPRVFVVARTSAGGLAANSGSGWRDLGGQVLDSPAPFGSDAVALGPDGRVHRFTP</sequence>
<evidence type="ECO:0000313" key="3">
    <source>
        <dbReference type="Proteomes" id="UP000295680"/>
    </source>
</evidence>
<protein>
    <submittedName>
        <fullName evidence="2">GlcNAc-PI de-N-acetylase</fullName>
    </submittedName>
</protein>
<dbReference type="Gene3D" id="3.40.50.10320">
    <property type="entry name" value="LmbE-like"/>
    <property type="match status" value="1"/>
</dbReference>
<keyword evidence="3" id="KW-1185">Reference proteome</keyword>
<dbReference type="GO" id="GO:0016137">
    <property type="term" value="P:glycoside metabolic process"/>
    <property type="evidence" value="ECO:0007669"/>
    <property type="project" value="UniProtKB-ARBA"/>
</dbReference>
<dbReference type="Pfam" id="PF02585">
    <property type="entry name" value="PIG-L"/>
    <property type="match status" value="1"/>
</dbReference>
<dbReference type="GO" id="GO:0000225">
    <property type="term" value="F:N-acetylglucosaminylphosphatidylinositol deacetylase activity"/>
    <property type="evidence" value="ECO:0007669"/>
    <property type="project" value="TreeGrafter"/>
</dbReference>
<dbReference type="EMBL" id="SLWS01000001">
    <property type="protein sequence ID" value="TCO65188.1"/>
    <property type="molecule type" value="Genomic_DNA"/>
</dbReference>